<accession>A0A0K0FMK9</accession>
<comment type="subcellular location">
    <subcellularLocation>
        <location evidence="1">Secreted</location>
    </subcellularLocation>
</comment>
<dbReference type="GO" id="GO:0004185">
    <property type="term" value="F:serine-type carboxypeptidase activity"/>
    <property type="evidence" value="ECO:0007669"/>
    <property type="project" value="InterPro"/>
</dbReference>
<keyword evidence="3" id="KW-0964">Secreted</keyword>
<dbReference type="Proteomes" id="UP000035680">
    <property type="component" value="Unassembled WGS sequence"/>
</dbReference>
<sequence length="455" mass="51804">MITFRFLIIFFIVPIQSINSFKSSDTVNTLSGVIKYFEDWGYTDIRDGAHTFWWLYARENTTADTNRPLILWLQGGPGASSTGFGNLEELGPKDLNGNDRNHTWLQLSDLVFVDNPVGAGFSYVDDNTKFTKNVAEISADLLSWAKDFFNNQHPEYKKRPFYIFCESYGGKMAAEFSRYLFNAIRSSEIDVQFYGVALGDSWISAMDFVNTWPQYLYSLSYLDDRDLALANEEAAKCQKLFDSGKYFDATNCWGDMENLIGKLTNDVSWYNILKTSGTDDWSTAIKKNLLDTPIKKLYSHYISPLQNDALSDFMNTIARKKFGIIPSSVQFGGQSDAVFDHQSGDFMKPNYATVDYLLLNNVNVTVYNGQLDLICDTLGVNKWLERLTWKGMLNFYSTPKIAYTLKNSQQTAGFSKKYSNFQLWYIMKAGHMVAYDAPIATIKMVSTLINKGNIF</sequence>
<keyword evidence="8" id="KW-0325">Glycoprotein</keyword>
<evidence type="ECO:0000256" key="1">
    <source>
        <dbReference type="ARBA" id="ARBA00004613"/>
    </source>
</evidence>
<keyword evidence="4" id="KW-0121">Carboxypeptidase</keyword>
<dbReference type="FunFam" id="3.40.50.1820:FF:000075">
    <property type="entry name" value="Carboxypeptidase"/>
    <property type="match status" value="1"/>
</dbReference>
<dbReference type="GO" id="GO:0005576">
    <property type="term" value="C:extracellular region"/>
    <property type="evidence" value="ECO:0007669"/>
    <property type="project" value="UniProtKB-SubCell"/>
</dbReference>
<protein>
    <recommendedName>
        <fullName evidence="10">Retinoid-inducible serine carboxypeptidase</fullName>
    </recommendedName>
    <alternativeName>
        <fullName evidence="11">Serine carboxypeptidase 1</fullName>
    </alternativeName>
</protein>
<dbReference type="Gene3D" id="3.40.50.1820">
    <property type="entry name" value="alpha/beta hydrolase"/>
    <property type="match status" value="1"/>
</dbReference>
<dbReference type="PRINTS" id="PR00724">
    <property type="entry name" value="CRBOXYPTASEC"/>
</dbReference>
<evidence type="ECO:0000313" key="14">
    <source>
        <dbReference type="WBParaSite" id="SVE_1023600.1"/>
    </source>
</evidence>
<evidence type="ECO:0000256" key="3">
    <source>
        <dbReference type="ARBA" id="ARBA00022525"/>
    </source>
</evidence>
<feature type="signal peptide" evidence="12">
    <location>
        <begin position="1"/>
        <end position="17"/>
    </location>
</feature>
<dbReference type="STRING" id="75913.A0A0K0FMK9"/>
<evidence type="ECO:0000256" key="11">
    <source>
        <dbReference type="ARBA" id="ARBA00077736"/>
    </source>
</evidence>
<evidence type="ECO:0000313" key="13">
    <source>
        <dbReference type="Proteomes" id="UP000035680"/>
    </source>
</evidence>
<proteinExistence type="inferred from homology"/>
<evidence type="ECO:0000256" key="5">
    <source>
        <dbReference type="ARBA" id="ARBA00022670"/>
    </source>
</evidence>
<organism evidence="13 14">
    <name type="scientific">Strongyloides venezuelensis</name>
    <name type="common">Threadworm</name>
    <dbReference type="NCBI Taxonomy" id="75913"/>
    <lineage>
        <taxon>Eukaryota</taxon>
        <taxon>Metazoa</taxon>
        <taxon>Ecdysozoa</taxon>
        <taxon>Nematoda</taxon>
        <taxon>Chromadorea</taxon>
        <taxon>Rhabditida</taxon>
        <taxon>Tylenchina</taxon>
        <taxon>Panagrolaimomorpha</taxon>
        <taxon>Strongyloidoidea</taxon>
        <taxon>Strongyloididae</taxon>
        <taxon>Strongyloides</taxon>
    </lineage>
</organism>
<evidence type="ECO:0000256" key="4">
    <source>
        <dbReference type="ARBA" id="ARBA00022645"/>
    </source>
</evidence>
<dbReference type="GO" id="GO:0006508">
    <property type="term" value="P:proteolysis"/>
    <property type="evidence" value="ECO:0007669"/>
    <property type="project" value="UniProtKB-KW"/>
</dbReference>
<evidence type="ECO:0000256" key="10">
    <source>
        <dbReference type="ARBA" id="ARBA00070242"/>
    </source>
</evidence>
<dbReference type="WBParaSite" id="SVE_1023600.1">
    <property type="protein sequence ID" value="SVE_1023600.1"/>
    <property type="gene ID" value="SVE_1023600"/>
</dbReference>
<comment type="function">
    <text evidence="9">May be involved in vascular wall and kidney homeostasis.</text>
</comment>
<dbReference type="Pfam" id="PF00450">
    <property type="entry name" value="Peptidase_S10"/>
    <property type="match status" value="1"/>
</dbReference>
<keyword evidence="5" id="KW-0645">Protease</keyword>
<evidence type="ECO:0000256" key="7">
    <source>
        <dbReference type="ARBA" id="ARBA00022801"/>
    </source>
</evidence>
<dbReference type="InterPro" id="IPR029058">
    <property type="entry name" value="AB_hydrolase_fold"/>
</dbReference>
<dbReference type="PANTHER" id="PTHR11802:SF3">
    <property type="entry name" value="RETINOID-INDUCIBLE SERINE CARBOXYPEPTIDASE"/>
    <property type="match status" value="1"/>
</dbReference>
<evidence type="ECO:0000256" key="8">
    <source>
        <dbReference type="ARBA" id="ARBA00023180"/>
    </source>
</evidence>
<keyword evidence="7" id="KW-0378">Hydrolase</keyword>
<reference evidence="13" key="1">
    <citation type="submission" date="2014-07" db="EMBL/GenBank/DDBJ databases">
        <authorList>
            <person name="Martin A.A"/>
            <person name="De Silva N."/>
        </authorList>
    </citation>
    <scope>NUCLEOTIDE SEQUENCE</scope>
</reference>
<dbReference type="InterPro" id="IPR001563">
    <property type="entry name" value="Peptidase_S10"/>
</dbReference>
<feature type="chain" id="PRO_5005330176" description="Retinoid-inducible serine carboxypeptidase" evidence="12">
    <location>
        <begin position="18"/>
        <end position="455"/>
    </location>
</feature>
<reference evidence="14" key="2">
    <citation type="submission" date="2015-08" db="UniProtKB">
        <authorList>
            <consortium name="WormBaseParasite"/>
        </authorList>
    </citation>
    <scope>IDENTIFICATION</scope>
</reference>
<keyword evidence="13" id="KW-1185">Reference proteome</keyword>
<evidence type="ECO:0000256" key="12">
    <source>
        <dbReference type="SAM" id="SignalP"/>
    </source>
</evidence>
<comment type="similarity">
    <text evidence="2">Belongs to the peptidase S10 family.</text>
</comment>
<dbReference type="SUPFAM" id="SSF53474">
    <property type="entry name" value="alpha/beta-Hydrolases"/>
    <property type="match status" value="1"/>
</dbReference>
<evidence type="ECO:0000256" key="2">
    <source>
        <dbReference type="ARBA" id="ARBA00009431"/>
    </source>
</evidence>
<dbReference type="AlphaFoldDB" id="A0A0K0FMK9"/>
<name>A0A0K0FMK9_STRVS</name>
<keyword evidence="6 12" id="KW-0732">Signal</keyword>
<dbReference type="PANTHER" id="PTHR11802">
    <property type="entry name" value="SERINE PROTEASE FAMILY S10 SERINE CARBOXYPEPTIDASE"/>
    <property type="match status" value="1"/>
</dbReference>
<evidence type="ECO:0000256" key="9">
    <source>
        <dbReference type="ARBA" id="ARBA00055847"/>
    </source>
</evidence>
<evidence type="ECO:0000256" key="6">
    <source>
        <dbReference type="ARBA" id="ARBA00022729"/>
    </source>
</evidence>